<evidence type="ECO:0000313" key="2">
    <source>
        <dbReference type="Proteomes" id="UP001501752"/>
    </source>
</evidence>
<evidence type="ECO:0000313" key="1">
    <source>
        <dbReference type="EMBL" id="GAA4840090.1"/>
    </source>
</evidence>
<comment type="caution">
    <text evidence="1">The sequence shown here is derived from an EMBL/GenBank/DDBJ whole genome shotgun (WGS) entry which is preliminary data.</text>
</comment>
<dbReference type="Proteomes" id="UP001501752">
    <property type="component" value="Unassembled WGS sequence"/>
</dbReference>
<name>A0ABP9DDQ2_9ACTN</name>
<organism evidence="1 2">
    <name type="scientific">Kitasatospora terrestris</name>
    <dbReference type="NCBI Taxonomy" id="258051"/>
    <lineage>
        <taxon>Bacteria</taxon>
        <taxon>Bacillati</taxon>
        <taxon>Actinomycetota</taxon>
        <taxon>Actinomycetes</taxon>
        <taxon>Kitasatosporales</taxon>
        <taxon>Streptomycetaceae</taxon>
        <taxon>Kitasatospora</taxon>
    </lineage>
</organism>
<dbReference type="RefSeq" id="WP_345695918.1">
    <property type="nucleotide sequence ID" value="NZ_BAABIS010000001.1"/>
</dbReference>
<protein>
    <submittedName>
        <fullName evidence="1">Uncharacterized protein</fullName>
    </submittedName>
</protein>
<dbReference type="EMBL" id="BAABIS010000001">
    <property type="protein sequence ID" value="GAA4840090.1"/>
    <property type="molecule type" value="Genomic_DNA"/>
</dbReference>
<keyword evidence="2" id="KW-1185">Reference proteome</keyword>
<gene>
    <name evidence="1" type="ORF">GCM10023235_14430</name>
</gene>
<accession>A0ABP9DDQ2</accession>
<reference evidence="2" key="1">
    <citation type="journal article" date="2019" name="Int. J. Syst. Evol. Microbiol.">
        <title>The Global Catalogue of Microorganisms (GCM) 10K type strain sequencing project: providing services to taxonomists for standard genome sequencing and annotation.</title>
        <authorList>
            <consortium name="The Broad Institute Genomics Platform"/>
            <consortium name="The Broad Institute Genome Sequencing Center for Infectious Disease"/>
            <person name="Wu L."/>
            <person name="Ma J."/>
        </authorList>
    </citation>
    <scope>NUCLEOTIDE SEQUENCE [LARGE SCALE GENOMIC DNA]</scope>
    <source>
        <strain evidence="2">JCM 13006</strain>
    </source>
</reference>
<sequence length="223" mass="23869">MGEVPGAREELERYGCVLRAQLVELIEEVTPGADLGLLFLDEPEVVDWHEPPAHGYSTVFRGERPEGVGAHDAVARGARLLGSAGWEVTGPAEEIAPAARRCVVTALHPGGVRIEVRSGDGGPGVLYSGRTPAVALREAEEFRWPEPVRTPETVTPGFVLCYECDGLGACDCCGGRGWVPAEPHGRERCRACFARRVCPICQGAGQLAVSDLSTYQLGYYPGL</sequence>
<proteinExistence type="predicted"/>